<evidence type="ECO:0000313" key="3">
    <source>
        <dbReference type="Proteomes" id="UP000290657"/>
    </source>
</evidence>
<evidence type="ECO:0000313" key="2">
    <source>
        <dbReference type="EMBL" id="RXJ60621.1"/>
    </source>
</evidence>
<comment type="caution">
    <text evidence="2">The sequence shown here is derived from an EMBL/GenBank/DDBJ whole genome shotgun (WGS) entry which is preliminary data.</text>
</comment>
<feature type="transmembrane region" description="Helical" evidence="1">
    <location>
        <begin position="30"/>
        <end position="47"/>
    </location>
</feature>
<reference evidence="2 3" key="1">
    <citation type="submission" date="2017-10" db="EMBL/GenBank/DDBJ databases">
        <title>Genomics of the genus Arcobacter.</title>
        <authorList>
            <person name="Perez-Cataluna A."/>
            <person name="Figueras M.J."/>
        </authorList>
    </citation>
    <scope>NUCLEOTIDE SEQUENCE [LARGE SCALE GENOMIC DNA]</scope>
    <source>
        <strain evidence="2 3">CECT 8987</strain>
    </source>
</reference>
<dbReference type="EMBL" id="PDKN01000001">
    <property type="protein sequence ID" value="RXJ60621.1"/>
    <property type="molecule type" value="Genomic_DNA"/>
</dbReference>
<dbReference type="Proteomes" id="UP000290657">
    <property type="component" value="Unassembled WGS sequence"/>
</dbReference>
<protein>
    <submittedName>
        <fullName evidence="2">Uncharacterized protein</fullName>
    </submittedName>
</protein>
<keyword evidence="3" id="KW-1185">Reference proteome</keyword>
<keyword evidence="1" id="KW-0812">Transmembrane</keyword>
<keyword evidence="1" id="KW-1133">Transmembrane helix</keyword>
<accession>A0A4Q0XXD3</accession>
<organism evidence="2 3">
    <name type="scientific">Candidatus Marinarcus aquaticus</name>
    <dbReference type="NCBI Taxonomy" id="2044504"/>
    <lineage>
        <taxon>Bacteria</taxon>
        <taxon>Pseudomonadati</taxon>
        <taxon>Campylobacterota</taxon>
        <taxon>Epsilonproteobacteria</taxon>
        <taxon>Campylobacterales</taxon>
        <taxon>Arcobacteraceae</taxon>
        <taxon>Candidatus Marinarcus</taxon>
    </lineage>
</organism>
<dbReference type="RefSeq" id="WP_128994755.1">
    <property type="nucleotide sequence ID" value="NZ_PDKN01000001.1"/>
</dbReference>
<dbReference type="AlphaFoldDB" id="A0A4Q0XXD3"/>
<evidence type="ECO:0000256" key="1">
    <source>
        <dbReference type="SAM" id="Phobius"/>
    </source>
</evidence>
<name>A0A4Q0XXD3_9BACT</name>
<dbReference type="OrthoDB" id="5348894at2"/>
<gene>
    <name evidence="2" type="ORF">CRV04_01010</name>
</gene>
<keyword evidence="1" id="KW-0472">Membrane</keyword>
<sequence>MQYILGFIILLALVVFVLYKINDRFEKKEFTILMMIVVVTIVGYNFYDHKKEEFFPKLFKEHYFQTHNIEIDKLSYTLQNNQQLNAKDKFIYNFSYLIHKEDKSYLCEANGVTINKIEDTYVFDKYEENCKEQ</sequence>
<proteinExistence type="predicted"/>